<evidence type="ECO:0000256" key="6">
    <source>
        <dbReference type="ARBA" id="ARBA00022884"/>
    </source>
</evidence>
<dbReference type="KEGG" id="ifn:GM661_11675"/>
<comment type="function">
    <text evidence="8">Endonuclease that is involved in the suppression of homologous recombination and thus may have a key role in the control of bacterial genetic diversity.</text>
</comment>
<dbReference type="InterPro" id="IPR005747">
    <property type="entry name" value="MutS2"/>
</dbReference>
<dbReference type="InterPro" id="IPR045076">
    <property type="entry name" value="MutS"/>
</dbReference>
<dbReference type="InterPro" id="IPR027417">
    <property type="entry name" value="P-loop_NTPase"/>
</dbReference>
<dbReference type="PIRSF" id="PIRSF005814">
    <property type="entry name" value="MutS_YshD"/>
    <property type="match status" value="1"/>
</dbReference>
<dbReference type="SMART" id="SM00534">
    <property type="entry name" value="MUTSac"/>
    <property type="match status" value="1"/>
</dbReference>
<dbReference type="GO" id="GO:0019843">
    <property type="term" value="F:rRNA binding"/>
    <property type="evidence" value="ECO:0007669"/>
    <property type="project" value="UniProtKB-UniRule"/>
</dbReference>
<dbReference type="InterPro" id="IPR036063">
    <property type="entry name" value="Smr_dom_sf"/>
</dbReference>
<keyword evidence="12" id="KW-1185">Reference proteome</keyword>
<proteinExistence type="inferred from homology"/>
<dbReference type="SMART" id="SM00463">
    <property type="entry name" value="SMR"/>
    <property type="match status" value="1"/>
</dbReference>
<dbReference type="GO" id="GO:0072344">
    <property type="term" value="P:rescue of stalled ribosome"/>
    <property type="evidence" value="ECO:0007669"/>
    <property type="project" value="UniProtKB-UniRule"/>
</dbReference>
<dbReference type="InterPro" id="IPR036187">
    <property type="entry name" value="DNA_mismatch_repair_MutS_sf"/>
</dbReference>
<protein>
    <recommendedName>
        <fullName evidence="8">Endonuclease MutS2</fullName>
        <ecNumber evidence="8">3.1.-.-</ecNumber>
    </recommendedName>
    <alternativeName>
        <fullName evidence="8">Ribosome-associated protein quality control-upstream factor</fullName>
        <shortName evidence="8">RQC-upstream factor</shortName>
        <shortName evidence="8">RqcU</shortName>
        <ecNumber evidence="8">3.6.4.-</ecNumber>
    </alternativeName>
</protein>
<evidence type="ECO:0000256" key="1">
    <source>
        <dbReference type="ARBA" id="ARBA00022722"/>
    </source>
</evidence>
<feature type="binding site" evidence="8">
    <location>
        <begin position="341"/>
        <end position="348"/>
    </location>
    <ligand>
        <name>ATP</name>
        <dbReference type="ChEBI" id="CHEBI:30616"/>
    </ligand>
</feature>
<dbReference type="HAMAP" id="MF_00092">
    <property type="entry name" value="MutS2"/>
    <property type="match status" value="1"/>
</dbReference>
<keyword evidence="6 8" id="KW-0694">RNA-binding</keyword>
<dbReference type="NCBIfam" id="TIGR01069">
    <property type="entry name" value="mutS2"/>
    <property type="match status" value="1"/>
</dbReference>
<evidence type="ECO:0000313" key="12">
    <source>
        <dbReference type="Proteomes" id="UP000665020"/>
    </source>
</evidence>
<keyword evidence="9" id="KW-0175">Coiled coil</keyword>
<keyword evidence="4 8" id="KW-0378">Hydrolase</keyword>
<keyword evidence="5 8" id="KW-0067">ATP-binding</keyword>
<dbReference type="GO" id="GO:0005524">
    <property type="term" value="F:ATP binding"/>
    <property type="evidence" value="ECO:0007669"/>
    <property type="project" value="UniProtKB-UniRule"/>
</dbReference>
<dbReference type="PANTHER" id="PTHR48466:SF2">
    <property type="entry name" value="OS10G0509000 PROTEIN"/>
    <property type="match status" value="1"/>
</dbReference>
<dbReference type="GO" id="GO:0045910">
    <property type="term" value="P:negative regulation of DNA recombination"/>
    <property type="evidence" value="ECO:0007669"/>
    <property type="project" value="InterPro"/>
</dbReference>
<feature type="coiled-coil region" evidence="9">
    <location>
        <begin position="532"/>
        <end position="577"/>
    </location>
</feature>
<dbReference type="SUPFAM" id="SSF160443">
    <property type="entry name" value="SMR domain-like"/>
    <property type="match status" value="1"/>
</dbReference>
<dbReference type="AlphaFoldDB" id="A0A8A7KIA0"/>
<dbReference type="CDD" id="cd06503">
    <property type="entry name" value="ATP-synt_Fo_b"/>
    <property type="match status" value="1"/>
</dbReference>
<dbReference type="GO" id="GO:0043023">
    <property type="term" value="F:ribosomal large subunit binding"/>
    <property type="evidence" value="ECO:0007669"/>
    <property type="project" value="UniProtKB-UniRule"/>
</dbReference>
<dbReference type="SUPFAM" id="SSF52540">
    <property type="entry name" value="P-loop containing nucleoside triphosphate hydrolases"/>
    <property type="match status" value="1"/>
</dbReference>
<accession>A0A8A7KIA0</accession>
<keyword evidence="3 8" id="KW-0547">Nucleotide-binding</keyword>
<evidence type="ECO:0000256" key="3">
    <source>
        <dbReference type="ARBA" id="ARBA00022741"/>
    </source>
</evidence>
<dbReference type="Pfam" id="PF01713">
    <property type="entry name" value="Smr"/>
    <property type="match status" value="1"/>
</dbReference>
<evidence type="ECO:0000259" key="10">
    <source>
        <dbReference type="PROSITE" id="PS50828"/>
    </source>
</evidence>
<dbReference type="EC" id="3.6.4.-" evidence="8"/>
<dbReference type="InterPro" id="IPR000432">
    <property type="entry name" value="DNA_mismatch_repair_MutS_C"/>
</dbReference>
<dbReference type="GO" id="GO:0140664">
    <property type="term" value="F:ATP-dependent DNA damage sensor activity"/>
    <property type="evidence" value="ECO:0007669"/>
    <property type="project" value="InterPro"/>
</dbReference>
<keyword evidence="2 8" id="KW-0699">rRNA-binding</keyword>
<dbReference type="Pfam" id="PF00488">
    <property type="entry name" value="MutS_V"/>
    <property type="match status" value="1"/>
</dbReference>
<keyword evidence="7 8" id="KW-0238">DNA-binding</keyword>
<dbReference type="SMART" id="SM00533">
    <property type="entry name" value="MUTSd"/>
    <property type="match status" value="1"/>
</dbReference>
<dbReference type="InterPro" id="IPR002625">
    <property type="entry name" value="Smr_dom"/>
</dbReference>
<dbReference type="EC" id="3.1.-.-" evidence="8"/>
<comment type="similarity">
    <text evidence="8">Belongs to the DNA mismatch repair MutS family. MutS2 subfamily.</text>
</comment>
<dbReference type="RefSeq" id="WP_230866988.1">
    <property type="nucleotide sequence ID" value="NZ_CP046640.1"/>
</dbReference>
<dbReference type="InterPro" id="IPR046893">
    <property type="entry name" value="MSSS"/>
</dbReference>
<comment type="function">
    <text evidence="8">Acts as a ribosome collision sensor, splitting the ribosome into its 2 subunits. Detects stalled/collided 70S ribosomes which it binds and splits by an ATP-hydrolysis driven conformational change. Acts upstream of the ribosome quality control system (RQC), a ribosome-associated complex that mediates the extraction of incompletely synthesized nascent chains from stalled ribosomes and their subsequent degradation. Probably generates substrates for RQC.</text>
</comment>
<keyword evidence="1 8" id="KW-0540">Nuclease</keyword>
<organism evidence="11 12">
    <name type="scientific">Iocasia fonsfrigidae</name>
    <dbReference type="NCBI Taxonomy" id="2682810"/>
    <lineage>
        <taxon>Bacteria</taxon>
        <taxon>Bacillati</taxon>
        <taxon>Bacillota</taxon>
        <taxon>Clostridia</taxon>
        <taxon>Halanaerobiales</taxon>
        <taxon>Halanaerobiaceae</taxon>
        <taxon>Iocasia</taxon>
    </lineage>
</organism>
<comment type="subunit">
    <text evidence="8">Homodimer. Binds to stalled ribosomes, contacting rRNA.</text>
</comment>
<dbReference type="GO" id="GO:0016887">
    <property type="term" value="F:ATP hydrolysis activity"/>
    <property type="evidence" value="ECO:0007669"/>
    <property type="project" value="InterPro"/>
</dbReference>
<dbReference type="GO" id="GO:0006298">
    <property type="term" value="P:mismatch repair"/>
    <property type="evidence" value="ECO:0007669"/>
    <property type="project" value="InterPro"/>
</dbReference>
<evidence type="ECO:0000256" key="9">
    <source>
        <dbReference type="SAM" id="Coils"/>
    </source>
</evidence>
<sequence>MDKGVIAILELNKIKEEVRKHTATIIGGEIVEKLTPVSDIRYVKKRLQEVTAAKEILNEYGHPPFGGIRDLREILKKVDKGIVLSAKELMNVRNTLAAYSRLEAYFNDLINNLDPRLIEQRFAPVTKQGEKLTPLPELKKELDYALDEYGEIKDRASKKLASLRSEIRIIGNRIRDKLDNIIKDQKYQSMLQDNLVTRRGDRYVVPVRQEYRNSFAGIVHDQSASGMTLFMEPMAVLKLNNKLKGLQRQEEEEVYRILQQLSGLVQQDMLIIKENLKIVSLLDLIFARAAYSNQLKGIAPEINEEGMIDIKQGRHPLLKDEVVPIDIAVGSNKFNTLVITGPNTGGKTVALKTVGLFVLMMQIGLHIPADRGTTLSIFKNVFADIGDEQSIEQNLSTFSSHITRIRSFLEKADQDSLVLMDELGAGTDPREGAALGIAILEKLKSIGAVTIVTTHYSQLKTYAYEQTGVENASVEFDLETLKPTYRILMGIPGGSNALTIAHRLGIPSAIIEKARTMLSGEEIEVESIIAGLNSERKRYRELKESSARKEKEAAELKEKYQALLKDLQQNKQDIIKKAREDAAGIIDTARRESKQILQELKQNDLNSRSEIDRMGNKLNEKFKEVDKKFEDSKGIDSNSRVTDEIEIGDQVRLKNVGRKGEVTDINKDKGEATIQAGIITLKAGLDELIKAEMPDDKKQEMVKRYRVSKAQQVSPKLDLRGERYDTAQGRLDKYLDDVFLAGIKQVEVIHGKGTGALRDAVAEVLKENPHITFFRLGKPEEGGSGVTIVEIN</sequence>
<dbReference type="EMBL" id="CP046640">
    <property type="protein sequence ID" value="QTL98577.1"/>
    <property type="molecule type" value="Genomic_DNA"/>
</dbReference>
<dbReference type="InterPro" id="IPR007696">
    <property type="entry name" value="DNA_mismatch_repair_MutS_core"/>
</dbReference>
<dbReference type="Pfam" id="PF20297">
    <property type="entry name" value="MSSS"/>
    <property type="match status" value="1"/>
</dbReference>
<evidence type="ECO:0000256" key="7">
    <source>
        <dbReference type="ARBA" id="ARBA00023125"/>
    </source>
</evidence>
<reference evidence="11" key="1">
    <citation type="submission" date="2019-12" db="EMBL/GenBank/DDBJ databases">
        <authorList>
            <person name="zhang j."/>
            <person name="sun C.M."/>
        </authorList>
    </citation>
    <scope>NUCLEOTIDE SEQUENCE</scope>
    <source>
        <strain evidence="11">NS-1</strain>
    </source>
</reference>
<evidence type="ECO:0000256" key="5">
    <source>
        <dbReference type="ARBA" id="ARBA00022840"/>
    </source>
</evidence>
<dbReference type="CDD" id="cd03280">
    <property type="entry name" value="ABC_MutS2"/>
    <property type="match status" value="1"/>
</dbReference>
<gene>
    <name evidence="8" type="primary">mutS2</name>
    <name evidence="8" type="synonym">rqcU</name>
    <name evidence="11" type="ORF">GM661_11675</name>
</gene>
<dbReference type="Gene3D" id="3.30.1370.110">
    <property type="match status" value="1"/>
</dbReference>
<evidence type="ECO:0000313" key="11">
    <source>
        <dbReference type="EMBL" id="QTL98577.1"/>
    </source>
</evidence>
<dbReference type="GO" id="GO:0004519">
    <property type="term" value="F:endonuclease activity"/>
    <property type="evidence" value="ECO:0007669"/>
    <property type="project" value="UniProtKB-UniRule"/>
</dbReference>
<dbReference type="GO" id="GO:0030983">
    <property type="term" value="F:mismatched DNA binding"/>
    <property type="evidence" value="ECO:0007669"/>
    <property type="project" value="InterPro"/>
</dbReference>
<dbReference type="FunFam" id="3.40.50.300:FF:000830">
    <property type="entry name" value="Endonuclease MutS2"/>
    <property type="match status" value="1"/>
</dbReference>
<evidence type="ECO:0000256" key="8">
    <source>
        <dbReference type="HAMAP-Rule" id="MF_00092"/>
    </source>
</evidence>
<dbReference type="PROSITE" id="PS00486">
    <property type="entry name" value="DNA_MISMATCH_REPAIR_2"/>
    <property type="match status" value="1"/>
</dbReference>
<evidence type="ECO:0000256" key="2">
    <source>
        <dbReference type="ARBA" id="ARBA00022730"/>
    </source>
</evidence>
<dbReference type="SUPFAM" id="SSF48334">
    <property type="entry name" value="DNA repair protein MutS, domain III"/>
    <property type="match status" value="1"/>
</dbReference>
<feature type="domain" description="Smr" evidence="10">
    <location>
        <begin position="717"/>
        <end position="792"/>
    </location>
</feature>
<dbReference type="PANTHER" id="PTHR48466">
    <property type="entry name" value="OS10G0509000 PROTEIN-RELATED"/>
    <property type="match status" value="1"/>
</dbReference>
<keyword evidence="8 11" id="KW-0255">Endonuclease</keyword>
<dbReference type="PROSITE" id="PS50828">
    <property type="entry name" value="SMR"/>
    <property type="match status" value="1"/>
</dbReference>
<evidence type="ECO:0000256" key="4">
    <source>
        <dbReference type="ARBA" id="ARBA00022801"/>
    </source>
</evidence>
<dbReference type="Gene3D" id="3.40.50.300">
    <property type="entry name" value="P-loop containing nucleotide triphosphate hydrolases"/>
    <property type="match status" value="1"/>
</dbReference>
<name>A0A8A7KIA0_9FIRM</name>
<dbReference type="Proteomes" id="UP000665020">
    <property type="component" value="Chromosome"/>
</dbReference>